<dbReference type="Proteomes" id="UP000178720">
    <property type="component" value="Unassembled WGS sequence"/>
</dbReference>
<name>A0A1F4Y3G3_9BACT</name>
<dbReference type="InterPro" id="IPR008881">
    <property type="entry name" value="Trigger_fac_ribosome-bd_bac"/>
</dbReference>
<keyword evidence="1" id="KW-0697">Rotamase</keyword>
<evidence type="ECO:0000259" key="4">
    <source>
        <dbReference type="Pfam" id="PF05698"/>
    </source>
</evidence>
<accession>A0A1F4Y3G3</accession>
<evidence type="ECO:0000256" key="2">
    <source>
        <dbReference type="ARBA" id="ARBA00023235"/>
    </source>
</evidence>
<dbReference type="AlphaFoldDB" id="A0A1F4Y3G3"/>
<reference evidence="5 6" key="1">
    <citation type="journal article" date="2016" name="Nat. Commun.">
        <title>Thousands of microbial genomes shed light on interconnected biogeochemical processes in an aquifer system.</title>
        <authorList>
            <person name="Anantharaman K."/>
            <person name="Brown C.T."/>
            <person name="Hug L.A."/>
            <person name="Sharon I."/>
            <person name="Castelle C.J."/>
            <person name="Probst A.J."/>
            <person name="Thomas B.C."/>
            <person name="Singh A."/>
            <person name="Wilkins M.J."/>
            <person name="Karaoz U."/>
            <person name="Brodie E.L."/>
            <person name="Williams K.H."/>
            <person name="Hubbard S.S."/>
            <person name="Banfield J.F."/>
        </authorList>
    </citation>
    <scope>NUCLEOTIDE SEQUENCE [LARGE SCALE GENOMIC DNA]</scope>
</reference>
<dbReference type="Gene3D" id="1.10.3120.10">
    <property type="entry name" value="Trigger factor, C-terminal domain"/>
    <property type="match status" value="1"/>
</dbReference>
<protein>
    <submittedName>
        <fullName evidence="5">Uncharacterized protein</fullName>
    </submittedName>
</protein>
<dbReference type="GO" id="GO:0003755">
    <property type="term" value="F:peptidyl-prolyl cis-trans isomerase activity"/>
    <property type="evidence" value="ECO:0007669"/>
    <property type="project" value="UniProtKB-KW"/>
</dbReference>
<dbReference type="Pfam" id="PF05697">
    <property type="entry name" value="Trigger_N"/>
    <property type="match status" value="1"/>
</dbReference>
<organism evidence="5 6">
    <name type="scientific">Candidatus Adlerbacteria bacterium RIFCSPHIGHO2_02_FULL_54_18</name>
    <dbReference type="NCBI Taxonomy" id="1797241"/>
    <lineage>
        <taxon>Bacteria</taxon>
        <taxon>Candidatus Adleribacteriota</taxon>
    </lineage>
</organism>
<dbReference type="GO" id="GO:0006457">
    <property type="term" value="P:protein folding"/>
    <property type="evidence" value="ECO:0007669"/>
    <property type="project" value="InterPro"/>
</dbReference>
<sequence length="344" mass="38627">MSLQDSAQAFVLKKLPESEVELMGEVPFEVLTPYREGALAHIAQHLQMPGFRPGHIPPEVALKKAGELAVLEEQAELFIKDFYPVLIKTHTVEAVGRPDIRVTKLAAGNPVGLVVRATVYPEVTLPKGWKGLHEKVALEPSMPASDEEVAQTLENLRQSRKKDDAVPELNDEFAKSVGAFETLEALKEQIKKGIGEEKVRHARDVRRGKLIELLLEQSMLAVPRLFVESELEKIMSQMREDVKRFGMELEEYFKKTNKTEEGVRAEFRDQAAKRAKLQLVLNKIASEEKLDADETAVATEMKHALEHFPEANPELLKIHIETVLKNELALKLLEGEVANKPLEA</sequence>
<evidence type="ECO:0000256" key="1">
    <source>
        <dbReference type="ARBA" id="ARBA00023110"/>
    </source>
</evidence>
<feature type="domain" description="Trigger factor ribosome-binding bacterial" evidence="3">
    <location>
        <begin position="12"/>
        <end position="156"/>
    </location>
</feature>
<dbReference type="InterPro" id="IPR036611">
    <property type="entry name" value="Trigger_fac_ribosome-bd_sf"/>
</dbReference>
<dbReference type="Pfam" id="PF05698">
    <property type="entry name" value="Trigger_C"/>
    <property type="match status" value="1"/>
</dbReference>
<evidence type="ECO:0000259" key="3">
    <source>
        <dbReference type="Pfam" id="PF05697"/>
    </source>
</evidence>
<dbReference type="InterPro" id="IPR008880">
    <property type="entry name" value="Trigger_fac_C"/>
</dbReference>
<proteinExistence type="predicted"/>
<gene>
    <name evidence="5" type="ORF">A3D70_02925</name>
</gene>
<dbReference type="Gene3D" id="3.30.70.1050">
    <property type="entry name" value="Trigger factor ribosome-binding domain"/>
    <property type="match status" value="1"/>
</dbReference>
<keyword evidence="2" id="KW-0413">Isomerase</keyword>
<feature type="domain" description="Trigger factor C-terminal" evidence="4">
    <location>
        <begin position="182"/>
        <end position="319"/>
    </location>
</feature>
<evidence type="ECO:0000313" key="5">
    <source>
        <dbReference type="EMBL" id="OGC88408.1"/>
    </source>
</evidence>
<dbReference type="SUPFAM" id="SSF102735">
    <property type="entry name" value="Trigger factor ribosome-binding domain"/>
    <property type="match status" value="1"/>
</dbReference>
<dbReference type="EMBL" id="MEWV01000013">
    <property type="protein sequence ID" value="OGC88408.1"/>
    <property type="molecule type" value="Genomic_DNA"/>
</dbReference>
<dbReference type="InterPro" id="IPR037041">
    <property type="entry name" value="Trigger_fac_C_sf"/>
</dbReference>
<dbReference type="SUPFAM" id="SSF109998">
    <property type="entry name" value="Triger factor/SurA peptide-binding domain-like"/>
    <property type="match status" value="1"/>
</dbReference>
<evidence type="ECO:0000313" key="6">
    <source>
        <dbReference type="Proteomes" id="UP000178720"/>
    </source>
</evidence>
<comment type="caution">
    <text evidence="5">The sequence shown here is derived from an EMBL/GenBank/DDBJ whole genome shotgun (WGS) entry which is preliminary data.</text>
</comment>
<dbReference type="GO" id="GO:0015031">
    <property type="term" value="P:protein transport"/>
    <property type="evidence" value="ECO:0007669"/>
    <property type="project" value="InterPro"/>
</dbReference>
<dbReference type="InterPro" id="IPR027304">
    <property type="entry name" value="Trigger_fact/SurA_dom_sf"/>
</dbReference>